<keyword evidence="1" id="KW-0812">Transmembrane</keyword>
<name>A0ABU6S6Y2_9FABA</name>
<dbReference type="PANTHER" id="PTHR33133:SF51">
    <property type="entry name" value="THH1_TOM1_TOM3 DOMAIN-CONTAINING PROTEIN"/>
    <property type="match status" value="1"/>
</dbReference>
<keyword evidence="1" id="KW-0472">Membrane</keyword>
<dbReference type="PANTHER" id="PTHR33133">
    <property type="entry name" value="OS08G0107100 PROTEIN-RELATED"/>
    <property type="match status" value="1"/>
</dbReference>
<evidence type="ECO:0000313" key="3">
    <source>
        <dbReference type="Proteomes" id="UP001341840"/>
    </source>
</evidence>
<feature type="transmembrane region" description="Helical" evidence="1">
    <location>
        <begin position="99"/>
        <end position="125"/>
    </location>
</feature>
<feature type="transmembrane region" description="Helical" evidence="1">
    <location>
        <begin position="286"/>
        <end position="310"/>
    </location>
</feature>
<feature type="transmembrane region" description="Helical" evidence="1">
    <location>
        <begin position="245"/>
        <end position="266"/>
    </location>
</feature>
<feature type="transmembrane region" description="Helical" evidence="1">
    <location>
        <begin position="33"/>
        <end position="51"/>
    </location>
</feature>
<proteinExistence type="predicted"/>
<gene>
    <name evidence="2" type="ORF">PIB30_014101</name>
</gene>
<protein>
    <submittedName>
        <fullName evidence="2">Uncharacterized protein</fullName>
    </submittedName>
</protein>
<accession>A0ABU6S6Y2</accession>
<evidence type="ECO:0000313" key="2">
    <source>
        <dbReference type="EMBL" id="MED6131884.1"/>
    </source>
</evidence>
<keyword evidence="3" id="KW-1185">Reference proteome</keyword>
<comment type="caution">
    <text evidence="2">The sequence shown here is derived from an EMBL/GenBank/DDBJ whole genome shotgun (WGS) entry which is preliminary data.</text>
</comment>
<evidence type="ECO:0000256" key="1">
    <source>
        <dbReference type="SAM" id="Phobius"/>
    </source>
</evidence>
<feature type="transmembrane region" description="Helical" evidence="1">
    <location>
        <begin position="191"/>
        <end position="212"/>
    </location>
</feature>
<reference evidence="2 3" key="1">
    <citation type="journal article" date="2023" name="Plants (Basel)">
        <title>Bridging the Gap: Combining Genomics and Transcriptomics Approaches to Understand Stylosanthes scabra, an Orphan Legume from the Brazilian Caatinga.</title>
        <authorList>
            <person name="Ferreira-Neto J.R.C."/>
            <person name="da Silva M.D."/>
            <person name="Binneck E."/>
            <person name="de Melo N.F."/>
            <person name="da Silva R.H."/>
            <person name="de Melo A.L.T.M."/>
            <person name="Pandolfi V."/>
            <person name="Bustamante F.O."/>
            <person name="Brasileiro-Vidal A.C."/>
            <person name="Benko-Iseppon A.M."/>
        </authorList>
    </citation>
    <scope>NUCLEOTIDE SEQUENCE [LARGE SCALE GENOMIC DNA]</scope>
    <source>
        <tissue evidence="2">Leaves</tissue>
    </source>
</reference>
<sequence length="347" mass="39498">MTIMNKEHEDMRHLGLFGIYKHSYKIILSWRKIFTKITLSLILPLSFMFLIQTQVSNSLFSKILNHSQQIISTPQDTPQFKKLSETVSSEWVTLMAFNLLYLALSITFSLLTTSAISYTISLFYSSINDDDEVVHLKKVMSIVPKVWARLMTTFLCVFAAVFIYNFAAVLVFIILALILNAYAGTQNYAVLGVASAFSIILVITYAVGLFYLSLIWQLSNSVTVLEDSYGFEAMKKSKKLIKGKMGLSLLFFFTIIVSYGLIHFLFKMVFVEGCDMKSVVTIAYGILLLLLLSHQILLAQVSHTVLYFVCKSYHKQNIDKSSDLSSSYLEYQPLKNKDVEVEKYNHV</sequence>
<keyword evidence="1" id="KW-1133">Transmembrane helix</keyword>
<dbReference type="EMBL" id="JASCZI010060452">
    <property type="protein sequence ID" value="MED6131884.1"/>
    <property type="molecule type" value="Genomic_DNA"/>
</dbReference>
<feature type="transmembrane region" description="Helical" evidence="1">
    <location>
        <begin position="146"/>
        <end position="179"/>
    </location>
</feature>
<dbReference type="Proteomes" id="UP001341840">
    <property type="component" value="Unassembled WGS sequence"/>
</dbReference>
<organism evidence="2 3">
    <name type="scientific">Stylosanthes scabra</name>
    <dbReference type="NCBI Taxonomy" id="79078"/>
    <lineage>
        <taxon>Eukaryota</taxon>
        <taxon>Viridiplantae</taxon>
        <taxon>Streptophyta</taxon>
        <taxon>Embryophyta</taxon>
        <taxon>Tracheophyta</taxon>
        <taxon>Spermatophyta</taxon>
        <taxon>Magnoliopsida</taxon>
        <taxon>eudicotyledons</taxon>
        <taxon>Gunneridae</taxon>
        <taxon>Pentapetalae</taxon>
        <taxon>rosids</taxon>
        <taxon>fabids</taxon>
        <taxon>Fabales</taxon>
        <taxon>Fabaceae</taxon>
        <taxon>Papilionoideae</taxon>
        <taxon>50 kb inversion clade</taxon>
        <taxon>dalbergioids sensu lato</taxon>
        <taxon>Dalbergieae</taxon>
        <taxon>Pterocarpus clade</taxon>
        <taxon>Stylosanthes</taxon>
    </lineage>
</organism>